<evidence type="ECO:0000313" key="3">
    <source>
        <dbReference type="Proteomes" id="UP000241890"/>
    </source>
</evidence>
<protein>
    <submittedName>
        <fullName evidence="2">Uncharacterized protein</fullName>
    </submittedName>
</protein>
<feature type="compositionally biased region" description="Basic and acidic residues" evidence="1">
    <location>
        <begin position="242"/>
        <end position="261"/>
    </location>
</feature>
<feature type="compositionally biased region" description="Low complexity" evidence="1">
    <location>
        <begin position="192"/>
        <end position="201"/>
    </location>
</feature>
<sequence length="302" mass="33222">MESMDVDTMAAALAACGMAMAAAQLAVQARATRKAWLRRLAKAKAALEEAEQAETIEEDMDPAEIAAPIAEDNVDLKEQEQEQEHVQEKEEVEATEAVRDDEETSTADITSEKATTSSAPVPPAEDDSNLHLTEETAPASEPLATAVSKALENESQEKVDENNEQEAETRVEAENPHTPEQQAPRRGRRSTRSSTATSGVSSKKRSTMTARKTRSTRSSDTADKENETDPRQQLLSEENKDEEGNSHEDSLGDLVMMDKVKRTAQRSSKKMSFDADTVSEASMSSRRSARARRAPKIFEPEW</sequence>
<organism evidence="2 3">
    <name type="scientific">Hondaea fermentalgiana</name>
    <dbReference type="NCBI Taxonomy" id="2315210"/>
    <lineage>
        <taxon>Eukaryota</taxon>
        <taxon>Sar</taxon>
        <taxon>Stramenopiles</taxon>
        <taxon>Bigyra</taxon>
        <taxon>Labyrinthulomycetes</taxon>
        <taxon>Thraustochytrida</taxon>
        <taxon>Thraustochytriidae</taxon>
        <taxon>Hondaea</taxon>
    </lineage>
</organism>
<feature type="compositionally biased region" description="Basic and acidic residues" evidence="1">
    <location>
        <begin position="75"/>
        <end position="89"/>
    </location>
</feature>
<gene>
    <name evidence="2" type="ORF">FCC1311_106472</name>
</gene>
<feature type="compositionally biased region" description="Basic and acidic residues" evidence="1">
    <location>
        <begin position="220"/>
        <end position="230"/>
    </location>
</feature>
<feature type="compositionally biased region" description="Acidic residues" evidence="1">
    <location>
        <begin position="90"/>
        <end position="105"/>
    </location>
</feature>
<dbReference type="EMBL" id="BEYU01000194">
    <property type="protein sequence ID" value="GBG34423.1"/>
    <property type="molecule type" value="Genomic_DNA"/>
</dbReference>
<evidence type="ECO:0000313" key="2">
    <source>
        <dbReference type="EMBL" id="GBG34423.1"/>
    </source>
</evidence>
<reference evidence="2 3" key="1">
    <citation type="submission" date="2017-12" db="EMBL/GenBank/DDBJ databases">
        <title>Sequencing, de novo assembly and annotation of complete genome of a new Thraustochytrid species, strain FCC1311.</title>
        <authorList>
            <person name="Sedici K."/>
            <person name="Godart F."/>
            <person name="Aiese Cigliano R."/>
            <person name="Sanseverino W."/>
            <person name="Barakat M."/>
            <person name="Ortet P."/>
            <person name="Marechal E."/>
            <person name="Cagnac O."/>
            <person name="Amato A."/>
        </authorList>
    </citation>
    <scope>NUCLEOTIDE SEQUENCE [LARGE SCALE GENOMIC DNA]</scope>
</reference>
<feature type="compositionally biased region" description="Polar residues" evidence="1">
    <location>
        <begin position="106"/>
        <end position="119"/>
    </location>
</feature>
<comment type="caution">
    <text evidence="2">The sequence shown here is derived from an EMBL/GenBank/DDBJ whole genome shotgun (WGS) entry which is preliminary data.</text>
</comment>
<dbReference type="Proteomes" id="UP000241890">
    <property type="component" value="Unassembled WGS sequence"/>
</dbReference>
<feature type="compositionally biased region" description="Basic and acidic residues" evidence="1">
    <location>
        <begin position="151"/>
        <end position="177"/>
    </location>
</feature>
<proteinExistence type="predicted"/>
<evidence type="ECO:0000256" key="1">
    <source>
        <dbReference type="SAM" id="MobiDB-lite"/>
    </source>
</evidence>
<dbReference type="InParanoid" id="A0A2R5H050"/>
<name>A0A2R5H050_9STRA</name>
<feature type="compositionally biased region" description="Basic residues" evidence="1">
    <location>
        <begin position="202"/>
        <end position="215"/>
    </location>
</feature>
<dbReference type="AlphaFoldDB" id="A0A2R5H050"/>
<keyword evidence="3" id="KW-1185">Reference proteome</keyword>
<feature type="region of interest" description="Disordered" evidence="1">
    <location>
        <begin position="75"/>
        <end position="302"/>
    </location>
</feature>
<accession>A0A2R5H050</accession>